<keyword evidence="1" id="KW-0446">Lipid-binding</keyword>
<keyword evidence="4" id="KW-0812">Transmembrane</keyword>
<feature type="compositionally biased region" description="Pro residues" evidence="3">
    <location>
        <begin position="333"/>
        <end position="343"/>
    </location>
</feature>
<feature type="domain" description="F-BAR" evidence="5">
    <location>
        <begin position="3"/>
        <end position="266"/>
    </location>
</feature>
<evidence type="ECO:0000313" key="7">
    <source>
        <dbReference type="Proteomes" id="UP001311232"/>
    </source>
</evidence>
<dbReference type="InterPro" id="IPR001060">
    <property type="entry name" value="FCH_dom"/>
</dbReference>
<dbReference type="AlphaFoldDB" id="A0AAV9QML6"/>
<dbReference type="GO" id="GO:0008289">
    <property type="term" value="F:lipid binding"/>
    <property type="evidence" value="ECO:0007669"/>
    <property type="project" value="UniProtKB-KW"/>
</dbReference>
<keyword evidence="4" id="KW-0472">Membrane</keyword>
<reference evidence="6 7" key="1">
    <citation type="submission" date="2021-06" db="EMBL/GenBank/DDBJ databases">
        <authorList>
            <person name="Palmer J.M."/>
        </authorList>
    </citation>
    <scope>NUCLEOTIDE SEQUENCE [LARGE SCALE GENOMIC DNA]</scope>
    <source>
        <strain evidence="6 7">MEX-2019</strain>
        <tissue evidence="6">Muscle</tissue>
    </source>
</reference>
<evidence type="ECO:0000259" key="5">
    <source>
        <dbReference type="PROSITE" id="PS51741"/>
    </source>
</evidence>
<comment type="caution">
    <text evidence="6">The sequence shown here is derived from an EMBL/GenBank/DDBJ whole genome shotgun (WGS) entry which is preliminary data.</text>
</comment>
<keyword evidence="7" id="KW-1185">Reference proteome</keyword>
<dbReference type="PANTHER" id="PTHR15735:SF22">
    <property type="entry name" value="FORMIN-BINDING PROTEIN 1 ISOFORM X1"/>
    <property type="match status" value="1"/>
</dbReference>
<dbReference type="Gene3D" id="1.20.1270.60">
    <property type="entry name" value="Arfaptin homology (AH) domain/BAR domain"/>
    <property type="match status" value="1"/>
</dbReference>
<dbReference type="EMBL" id="JAHHUM010003020">
    <property type="protein sequence ID" value="KAK5598718.1"/>
    <property type="molecule type" value="Genomic_DNA"/>
</dbReference>
<sequence>MSCNWGTELWDQFDNLEKHTSWGIDFLERYTKFVKERADIELSYAKQIRSLSKKYHPKRSREDESRYTWCLAFAATLQQLNEMAAQREDLADNLHTQIVCELMRYTQELKAERKTHFQDGRRAQQHIESSWKQLESSKRRFERDCKEAERAQHISDRIDLENKADGEKRCSLKARQTTQQKQQTAEESRKEYVTSLNQFNQDQHQHYRTLVPVIYQRIQDMEERRIERIAEAMRLSAESERKVLPVASRCLDVMMDAAESIQPRKDTGHVVEVYKSGFDPPGDVEFEDYSATMRRSISESSYLDNRTEGRRHTRKLWPFLRKNKLLHLLSSPRQPPPPPPTSPSPGEVVNSSQSPPTGSREPITQRLSDLMSSGSRTRKHCLRSLKKGLSLKLGSSLTDCSHLPPEQRRKKLLARIKNLNQEIQREREQRLGLGLLPLLDQFRAPSNVGAISSSPHNLPVVGVFVCWCTCGLVESGAGCFGSLQVAACRGLDPWSLSGLCLGSDMARGLGSLGPWLDLLRRRRLPAGPVGSSLQLPGVSALWLLGGFISTVHFLVKKL</sequence>
<keyword evidence="4" id="KW-1133">Transmembrane helix</keyword>
<evidence type="ECO:0000256" key="2">
    <source>
        <dbReference type="PROSITE-ProRule" id="PRU01077"/>
    </source>
</evidence>
<dbReference type="InterPro" id="IPR057870">
    <property type="entry name" value="HR1_TOCA"/>
</dbReference>
<dbReference type="Pfam" id="PF00611">
    <property type="entry name" value="FCH"/>
    <property type="match status" value="1"/>
</dbReference>
<feature type="region of interest" description="Disordered" evidence="3">
    <location>
        <begin position="329"/>
        <end position="363"/>
    </location>
</feature>
<evidence type="ECO:0000256" key="1">
    <source>
        <dbReference type="ARBA" id="ARBA00023121"/>
    </source>
</evidence>
<evidence type="ECO:0000256" key="4">
    <source>
        <dbReference type="SAM" id="Phobius"/>
    </source>
</evidence>
<name>A0AAV9QML6_9TELE</name>
<keyword evidence="2" id="KW-0175">Coiled coil</keyword>
<accession>A0AAV9QML6</accession>
<evidence type="ECO:0000256" key="3">
    <source>
        <dbReference type="SAM" id="MobiDB-lite"/>
    </source>
</evidence>
<dbReference type="Pfam" id="PF25610">
    <property type="entry name" value="HR1_TOCA"/>
    <property type="match status" value="1"/>
</dbReference>
<dbReference type="Proteomes" id="UP001311232">
    <property type="component" value="Unassembled WGS sequence"/>
</dbReference>
<dbReference type="InterPro" id="IPR031160">
    <property type="entry name" value="F_BAR_dom"/>
</dbReference>
<dbReference type="FunFam" id="1.20.1270.60:FF:000002">
    <property type="entry name" value="Formin-binding protein 1-like isoform 1"/>
    <property type="match status" value="1"/>
</dbReference>
<dbReference type="SUPFAM" id="SSF103657">
    <property type="entry name" value="BAR/IMD domain-like"/>
    <property type="match status" value="1"/>
</dbReference>
<gene>
    <name evidence="6" type="ORF">CRENBAI_005758</name>
</gene>
<organism evidence="6 7">
    <name type="scientific">Crenichthys baileyi</name>
    <name type="common">White River springfish</name>
    <dbReference type="NCBI Taxonomy" id="28760"/>
    <lineage>
        <taxon>Eukaryota</taxon>
        <taxon>Metazoa</taxon>
        <taxon>Chordata</taxon>
        <taxon>Craniata</taxon>
        <taxon>Vertebrata</taxon>
        <taxon>Euteleostomi</taxon>
        <taxon>Actinopterygii</taxon>
        <taxon>Neopterygii</taxon>
        <taxon>Teleostei</taxon>
        <taxon>Neoteleostei</taxon>
        <taxon>Acanthomorphata</taxon>
        <taxon>Ovalentaria</taxon>
        <taxon>Atherinomorphae</taxon>
        <taxon>Cyprinodontiformes</taxon>
        <taxon>Goodeidae</taxon>
        <taxon>Crenichthys</taxon>
    </lineage>
</organism>
<dbReference type="PANTHER" id="PTHR15735">
    <property type="entry name" value="FCH AND DOUBLE SH3 DOMAINS PROTEIN"/>
    <property type="match status" value="1"/>
</dbReference>
<evidence type="ECO:0000313" key="6">
    <source>
        <dbReference type="EMBL" id="KAK5598718.1"/>
    </source>
</evidence>
<dbReference type="SMART" id="SM00055">
    <property type="entry name" value="FCH"/>
    <property type="match status" value="1"/>
</dbReference>
<feature type="transmembrane region" description="Helical" evidence="4">
    <location>
        <begin position="533"/>
        <end position="555"/>
    </location>
</feature>
<protein>
    <recommendedName>
        <fullName evidence="5">F-BAR domain-containing protein</fullName>
    </recommendedName>
</protein>
<dbReference type="InterPro" id="IPR027267">
    <property type="entry name" value="AH/BAR_dom_sf"/>
</dbReference>
<dbReference type="PROSITE" id="PS51741">
    <property type="entry name" value="F_BAR"/>
    <property type="match status" value="1"/>
</dbReference>
<proteinExistence type="predicted"/>
<dbReference type="Gene3D" id="6.10.140.470">
    <property type="match status" value="1"/>
</dbReference>